<evidence type="ECO:0000313" key="1">
    <source>
        <dbReference type="EMBL" id="VDP21798.1"/>
    </source>
</evidence>
<keyword evidence="2" id="KW-1185">Reference proteome</keyword>
<dbReference type="Proteomes" id="UP000050761">
    <property type="component" value="Unassembled WGS sequence"/>
</dbReference>
<organism evidence="2 3">
    <name type="scientific">Heligmosomoides polygyrus</name>
    <name type="common">Parasitic roundworm</name>
    <dbReference type="NCBI Taxonomy" id="6339"/>
    <lineage>
        <taxon>Eukaryota</taxon>
        <taxon>Metazoa</taxon>
        <taxon>Ecdysozoa</taxon>
        <taxon>Nematoda</taxon>
        <taxon>Chromadorea</taxon>
        <taxon>Rhabditida</taxon>
        <taxon>Rhabditina</taxon>
        <taxon>Rhabditomorpha</taxon>
        <taxon>Strongyloidea</taxon>
        <taxon>Heligmosomidae</taxon>
        <taxon>Heligmosomoides</taxon>
    </lineage>
</organism>
<sequence>MNQKTELRKSLMNPAPVWKSETVVKVQKCSVAREPNPRRYDHGAAPLTLRRPCHDTGSLRRHGRNTFNAVLTRKLSGSKLMVSYPPQDRLPVENLWMKVCPRHNLIFM</sequence>
<dbReference type="AlphaFoldDB" id="A0A183GEL5"/>
<reference evidence="1 2" key="1">
    <citation type="submission" date="2018-11" db="EMBL/GenBank/DDBJ databases">
        <authorList>
            <consortium name="Pathogen Informatics"/>
        </authorList>
    </citation>
    <scope>NUCLEOTIDE SEQUENCE [LARGE SCALE GENOMIC DNA]</scope>
</reference>
<reference evidence="3" key="2">
    <citation type="submission" date="2019-09" db="UniProtKB">
        <authorList>
            <consortium name="WormBaseParasite"/>
        </authorList>
    </citation>
    <scope>IDENTIFICATION</scope>
</reference>
<protein>
    <submittedName>
        <fullName evidence="1 3">Uncharacterized protein</fullName>
    </submittedName>
</protein>
<dbReference type="WBParaSite" id="HPBE_0002078001-mRNA-1">
    <property type="protein sequence ID" value="HPBE_0002078001-mRNA-1"/>
    <property type="gene ID" value="HPBE_0002078001"/>
</dbReference>
<dbReference type="EMBL" id="UZAH01032438">
    <property type="protein sequence ID" value="VDP21798.1"/>
    <property type="molecule type" value="Genomic_DNA"/>
</dbReference>
<proteinExistence type="predicted"/>
<accession>A0A183GEL5</accession>
<name>A0A183GEL5_HELPZ</name>
<evidence type="ECO:0000313" key="3">
    <source>
        <dbReference type="WBParaSite" id="HPBE_0002078001-mRNA-1"/>
    </source>
</evidence>
<evidence type="ECO:0000313" key="2">
    <source>
        <dbReference type="Proteomes" id="UP000050761"/>
    </source>
</evidence>
<gene>
    <name evidence="1" type="ORF">HPBE_LOCUS20779</name>
</gene>
<accession>A0A3P8CL67</accession>